<organism evidence="6 7">
    <name type="scientific">Frankliniella occidentalis</name>
    <name type="common">Western flower thrips</name>
    <name type="synonym">Euthrips occidentalis</name>
    <dbReference type="NCBI Taxonomy" id="133901"/>
    <lineage>
        <taxon>Eukaryota</taxon>
        <taxon>Metazoa</taxon>
        <taxon>Ecdysozoa</taxon>
        <taxon>Arthropoda</taxon>
        <taxon>Hexapoda</taxon>
        <taxon>Insecta</taxon>
        <taxon>Pterygota</taxon>
        <taxon>Neoptera</taxon>
        <taxon>Paraneoptera</taxon>
        <taxon>Thysanoptera</taxon>
        <taxon>Terebrantia</taxon>
        <taxon>Thripoidea</taxon>
        <taxon>Thripidae</taxon>
        <taxon>Frankliniella</taxon>
    </lineage>
</organism>
<evidence type="ECO:0000259" key="5">
    <source>
        <dbReference type="Pfam" id="PF07912"/>
    </source>
</evidence>
<keyword evidence="6" id="KW-1185">Reference proteome</keyword>
<dbReference type="FunFam" id="3.40.30.10:FF:000133">
    <property type="entry name" value="Endoplasmic reticulum resident protein 29"/>
    <property type="match status" value="1"/>
</dbReference>
<evidence type="ECO:0000256" key="1">
    <source>
        <dbReference type="ARBA" id="ARBA00014173"/>
    </source>
</evidence>
<dbReference type="InterPro" id="IPR012883">
    <property type="entry name" value="ERp29_N"/>
</dbReference>
<dbReference type="SUPFAM" id="SSF47933">
    <property type="entry name" value="ERP29 C domain-like"/>
    <property type="match status" value="1"/>
</dbReference>
<evidence type="ECO:0000256" key="3">
    <source>
        <dbReference type="SAM" id="SignalP"/>
    </source>
</evidence>
<dbReference type="Pfam" id="PF07912">
    <property type="entry name" value="ERp29_N"/>
    <property type="match status" value="1"/>
</dbReference>
<dbReference type="InterPro" id="IPR036356">
    <property type="entry name" value="ERp29_C_sf"/>
</dbReference>
<proteinExistence type="predicted"/>
<dbReference type="GO" id="GO:0005788">
    <property type="term" value="C:endoplasmic reticulum lumen"/>
    <property type="evidence" value="ECO:0007669"/>
    <property type="project" value="InterPro"/>
</dbReference>
<dbReference type="PANTHER" id="PTHR12211">
    <property type="entry name" value="ENDOPLASMIC RETICULUM PROTEIN ERP29"/>
    <property type="match status" value="1"/>
</dbReference>
<evidence type="ECO:0000256" key="2">
    <source>
        <dbReference type="ARBA" id="ARBA00022824"/>
    </source>
</evidence>
<dbReference type="Gene3D" id="3.40.30.10">
    <property type="entry name" value="Glutaredoxin"/>
    <property type="match status" value="1"/>
</dbReference>
<feature type="domain" description="Endoplasmic reticulum resident protein 29 C-terminal" evidence="4">
    <location>
        <begin position="144"/>
        <end position="239"/>
    </location>
</feature>
<dbReference type="AlphaFoldDB" id="A0A6J1SK01"/>
<dbReference type="GeneID" id="113206827"/>
<dbReference type="RefSeq" id="XP_026278866.1">
    <property type="nucleotide sequence ID" value="XM_026423081.2"/>
</dbReference>
<gene>
    <name evidence="7" type="primary">LOC113206827</name>
</gene>
<evidence type="ECO:0000313" key="6">
    <source>
        <dbReference type="Proteomes" id="UP000504606"/>
    </source>
</evidence>
<keyword evidence="3" id="KW-0732">Signal</keyword>
<reference evidence="7" key="1">
    <citation type="submission" date="2025-08" db="UniProtKB">
        <authorList>
            <consortium name="RefSeq"/>
        </authorList>
    </citation>
    <scope>IDENTIFICATION</scope>
    <source>
        <tissue evidence="7">Whole organism</tissue>
    </source>
</reference>
<dbReference type="PANTHER" id="PTHR12211:SF0">
    <property type="entry name" value="ENDOPLASMIC RETICULUM RESIDENT PROTEIN 29"/>
    <property type="match status" value="1"/>
</dbReference>
<feature type="domain" description="ERp29 N-terminal" evidence="5">
    <location>
        <begin position="19"/>
        <end position="143"/>
    </location>
</feature>
<dbReference type="CTD" id="37206"/>
<keyword evidence="2" id="KW-0256">Endoplasmic reticulum</keyword>
<dbReference type="InterPro" id="IPR036249">
    <property type="entry name" value="Thioredoxin-like_sf"/>
</dbReference>
<dbReference type="InterPro" id="IPR011679">
    <property type="entry name" value="ERp29_C"/>
</dbReference>
<dbReference type="Pfam" id="PF07749">
    <property type="entry name" value="ERp29"/>
    <property type="match status" value="1"/>
</dbReference>
<dbReference type="Proteomes" id="UP000504606">
    <property type="component" value="Unplaced"/>
</dbReference>
<feature type="signal peptide" evidence="3">
    <location>
        <begin position="1"/>
        <end position="20"/>
    </location>
</feature>
<dbReference type="CDD" id="cd00238">
    <property type="entry name" value="ERp29c"/>
    <property type="match status" value="1"/>
</dbReference>
<dbReference type="SUPFAM" id="SSF52833">
    <property type="entry name" value="Thioredoxin-like"/>
    <property type="match status" value="1"/>
</dbReference>
<evidence type="ECO:0000313" key="7">
    <source>
        <dbReference type="RefSeq" id="XP_026278866.1"/>
    </source>
</evidence>
<dbReference type="GO" id="GO:0009306">
    <property type="term" value="P:protein secretion"/>
    <property type="evidence" value="ECO:0007669"/>
    <property type="project" value="InterPro"/>
</dbReference>
<dbReference type="InterPro" id="IPR016855">
    <property type="entry name" value="ERp29"/>
</dbReference>
<feature type="chain" id="PRO_5026968606" description="Endoplasmic reticulum resident protein 29" evidence="3">
    <location>
        <begin position="21"/>
        <end position="243"/>
    </location>
</feature>
<protein>
    <recommendedName>
        <fullName evidence="1">Endoplasmic reticulum resident protein 29</fullName>
    </recommendedName>
</protein>
<dbReference type="OrthoDB" id="417262at2759"/>
<evidence type="ECO:0000259" key="4">
    <source>
        <dbReference type="Pfam" id="PF07749"/>
    </source>
</evidence>
<name>A0A6J1SK01_FRAOC</name>
<dbReference type="Gene3D" id="1.20.1150.12">
    <property type="entry name" value="Endoplasmic reticulum resident protein 29, C-terminal domain"/>
    <property type="match status" value="1"/>
</dbReference>
<accession>A0A6J1SK01</accession>
<sequence length="243" mass="27457">MIHIFTLLLVTTFSYTDVSALGTVALDSWTYDKVTGKFPVSIVKFDVAYPYGPKHDAFNKMAESAKSAPDVLVAEVGIKDYGDKENSDLADRFKIDKEQYPVVKLFVQGKEPIDFKETTDEGFTSDNLIQFIRANSGKYIGLPGCLEAFDKIAIKFNAASDESERKELLREAQGLVGRIEKIEDRKTGEVYVKMMQRMLDKGAGFVDDEMKRLNKLMTGKLSNEKKTDMGHRINILRAFRDEL</sequence>
<dbReference type="FunFam" id="1.20.1150.12:FF:000001">
    <property type="entry name" value="Endoplasmic reticulum resident protein 29"/>
    <property type="match status" value="1"/>
</dbReference>
<dbReference type="KEGG" id="foc:113206827"/>